<evidence type="ECO:0000256" key="21">
    <source>
        <dbReference type="ARBA" id="ARBA00033239"/>
    </source>
</evidence>
<dbReference type="SUPFAM" id="SSF56784">
    <property type="entry name" value="HAD-like"/>
    <property type="match status" value="1"/>
</dbReference>
<dbReference type="GO" id="GO:0005524">
    <property type="term" value="F:ATP binding"/>
    <property type="evidence" value="ECO:0007669"/>
    <property type="project" value="UniProtKB-UniRule"/>
</dbReference>
<dbReference type="NCBIfam" id="TIGR00003">
    <property type="entry name" value="copper ion binding protein"/>
    <property type="match status" value="2"/>
</dbReference>
<dbReference type="InterPro" id="IPR008250">
    <property type="entry name" value="ATPase_P-typ_transduc_dom_A_sf"/>
</dbReference>
<evidence type="ECO:0000256" key="11">
    <source>
        <dbReference type="ARBA" id="ARBA00022741"/>
    </source>
</evidence>
<comment type="caution">
    <text evidence="26">The sequence shown here is derived from an EMBL/GenBank/DDBJ whole genome shotgun (WGS) entry which is preliminary data.</text>
</comment>
<dbReference type="Gene3D" id="3.40.50.1000">
    <property type="entry name" value="HAD superfamily/HAD-like"/>
    <property type="match status" value="1"/>
</dbReference>
<dbReference type="EC" id="7.2.2.8" evidence="3"/>
<evidence type="ECO:0000256" key="9">
    <source>
        <dbReference type="ARBA" id="ARBA00022723"/>
    </source>
</evidence>
<keyword evidence="16 24" id="KW-1133">Transmembrane helix</keyword>
<keyword evidence="12" id="KW-0187">Copper transport</keyword>
<dbReference type="SUPFAM" id="SSF55008">
    <property type="entry name" value="HMA, heavy metal-associated domain"/>
    <property type="match status" value="2"/>
</dbReference>
<feature type="transmembrane region" description="Helical" evidence="24">
    <location>
        <begin position="231"/>
        <end position="249"/>
    </location>
</feature>
<evidence type="ECO:0000256" key="19">
    <source>
        <dbReference type="ARBA" id="ARBA00023136"/>
    </source>
</evidence>
<dbReference type="InterPro" id="IPR036163">
    <property type="entry name" value="HMA_dom_sf"/>
</dbReference>
<dbReference type="GO" id="GO:0005886">
    <property type="term" value="C:plasma membrane"/>
    <property type="evidence" value="ECO:0007669"/>
    <property type="project" value="UniProtKB-SubCell"/>
</dbReference>
<dbReference type="GO" id="GO:0140581">
    <property type="term" value="F:P-type monovalent copper transporter activity"/>
    <property type="evidence" value="ECO:0007669"/>
    <property type="project" value="UniProtKB-EC"/>
</dbReference>
<dbReference type="NCBIfam" id="TIGR01494">
    <property type="entry name" value="ATPase_P-type"/>
    <property type="match status" value="1"/>
</dbReference>
<keyword evidence="10" id="KW-0677">Repeat</keyword>
<keyword evidence="7" id="KW-0597">Phosphoprotein</keyword>
<evidence type="ECO:0000256" key="1">
    <source>
        <dbReference type="ARBA" id="ARBA00004651"/>
    </source>
</evidence>
<dbReference type="RefSeq" id="WP_001003187.1">
    <property type="nucleotide sequence ID" value="NZ_KB976765.1"/>
</dbReference>
<comment type="catalytic activity">
    <reaction evidence="22">
        <text>Cu(+)(in) + ATP + H2O = Cu(+)(out) + ADP + phosphate + H(+)</text>
        <dbReference type="Rhea" id="RHEA:25792"/>
        <dbReference type="ChEBI" id="CHEBI:15377"/>
        <dbReference type="ChEBI" id="CHEBI:15378"/>
        <dbReference type="ChEBI" id="CHEBI:30616"/>
        <dbReference type="ChEBI" id="CHEBI:43474"/>
        <dbReference type="ChEBI" id="CHEBI:49552"/>
        <dbReference type="ChEBI" id="CHEBI:456216"/>
        <dbReference type="EC" id="7.2.2.8"/>
    </reaction>
</comment>
<name>A0A9W5QDP1_BACCE</name>
<keyword evidence="17" id="KW-0186">Copper</keyword>
<evidence type="ECO:0000256" key="13">
    <source>
        <dbReference type="ARBA" id="ARBA00022840"/>
    </source>
</evidence>
<dbReference type="SUPFAM" id="SSF81665">
    <property type="entry name" value="Calcium ATPase, transmembrane domain M"/>
    <property type="match status" value="1"/>
</dbReference>
<dbReference type="SFLD" id="SFLDG00002">
    <property type="entry name" value="C1.7:_P-type_atpase_like"/>
    <property type="match status" value="1"/>
</dbReference>
<evidence type="ECO:0000256" key="17">
    <source>
        <dbReference type="ARBA" id="ARBA00023008"/>
    </source>
</evidence>
<keyword evidence="5" id="KW-0813">Transport</keyword>
<dbReference type="InterPro" id="IPR006121">
    <property type="entry name" value="HMA_dom"/>
</dbReference>
<dbReference type="PANTHER" id="PTHR43520">
    <property type="entry name" value="ATP7, ISOFORM B"/>
    <property type="match status" value="1"/>
</dbReference>
<evidence type="ECO:0000256" key="2">
    <source>
        <dbReference type="ARBA" id="ARBA00006024"/>
    </source>
</evidence>
<dbReference type="Pfam" id="PF00403">
    <property type="entry name" value="HMA"/>
    <property type="match status" value="2"/>
</dbReference>
<dbReference type="GO" id="GO:0016887">
    <property type="term" value="F:ATP hydrolysis activity"/>
    <property type="evidence" value="ECO:0007669"/>
    <property type="project" value="InterPro"/>
</dbReference>
<evidence type="ECO:0000256" key="16">
    <source>
        <dbReference type="ARBA" id="ARBA00022989"/>
    </source>
</evidence>
<keyword evidence="8 24" id="KW-0812">Transmembrane</keyword>
<dbReference type="SFLD" id="SFLDS00003">
    <property type="entry name" value="Haloacid_Dehalogenase"/>
    <property type="match status" value="1"/>
</dbReference>
<evidence type="ECO:0000256" key="3">
    <source>
        <dbReference type="ARBA" id="ARBA00012517"/>
    </source>
</evidence>
<dbReference type="Gene3D" id="3.30.70.100">
    <property type="match status" value="2"/>
</dbReference>
<evidence type="ECO:0000256" key="6">
    <source>
        <dbReference type="ARBA" id="ARBA00022475"/>
    </source>
</evidence>
<keyword evidence="18" id="KW-0406">Ion transport</keyword>
<evidence type="ECO:0000256" key="7">
    <source>
        <dbReference type="ARBA" id="ARBA00022553"/>
    </source>
</evidence>
<feature type="transmembrane region" description="Helical" evidence="24">
    <location>
        <begin position="200"/>
        <end position="219"/>
    </location>
</feature>
<keyword evidence="6 24" id="KW-1003">Cell membrane</keyword>
<keyword evidence="19 24" id="KW-0472">Membrane</keyword>
<dbReference type="InterPro" id="IPR023214">
    <property type="entry name" value="HAD_sf"/>
</dbReference>
<dbReference type="PROSITE" id="PS00154">
    <property type="entry name" value="ATPASE_E1_E2"/>
    <property type="match status" value="1"/>
</dbReference>
<accession>A0A9W5QDP1</accession>
<dbReference type="InterPro" id="IPR059000">
    <property type="entry name" value="ATPase_P-type_domA"/>
</dbReference>
<feature type="transmembrane region" description="Helical" evidence="24">
    <location>
        <begin position="261"/>
        <end position="279"/>
    </location>
</feature>
<feature type="domain" description="HMA" evidence="25">
    <location>
        <begin position="5"/>
        <end position="71"/>
    </location>
</feature>
<dbReference type="Gene3D" id="2.70.150.10">
    <property type="entry name" value="Calcium-transporting ATPase, cytoplasmic transduction domain A"/>
    <property type="match status" value="1"/>
</dbReference>
<evidence type="ECO:0000256" key="20">
    <source>
        <dbReference type="ARBA" id="ARBA00029719"/>
    </source>
</evidence>
<dbReference type="GO" id="GO:0043682">
    <property type="term" value="F:P-type divalent copper transporter activity"/>
    <property type="evidence" value="ECO:0007669"/>
    <property type="project" value="TreeGrafter"/>
</dbReference>
<keyword evidence="14" id="KW-0460">Magnesium</keyword>
<evidence type="ECO:0000259" key="25">
    <source>
        <dbReference type="PROSITE" id="PS50846"/>
    </source>
</evidence>
<dbReference type="SFLD" id="SFLDF00027">
    <property type="entry name" value="p-type_atpase"/>
    <property type="match status" value="1"/>
</dbReference>
<dbReference type="PRINTS" id="PR00942">
    <property type="entry name" value="CUATPASEI"/>
</dbReference>
<evidence type="ECO:0000256" key="14">
    <source>
        <dbReference type="ARBA" id="ARBA00022842"/>
    </source>
</evidence>
<evidence type="ECO:0000256" key="18">
    <source>
        <dbReference type="ARBA" id="ARBA00023065"/>
    </source>
</evidence>
<evidence type="ECO:0000256" key="10">
    <source>
        <dbReference type="ARBA" id="ARBA00022737"/>
    </source>
</evidence>
<comment type="function">
    <text evidence="23">Involved in copper export.</text>
</comment>
<dbReference type="InterPro" id="IPR027256">
    <property type="entry name" value="P-typ_ATPase_IB"/>
</dbReference>
<evidence type="ECO:0000256" key="12">
    <source>
        <dbReference type="ARBA" id="ARBA00022796"/>
    </source>
</evidence>
<feature type="transmembrane region" description="Helical" evidence="24">
    <location>
        <begin position="756"/>
        <end position="773"/>
    </location>
</feature>
<evidence type="ECO:0000256" key="22">
    <source>
        <dbReference type="ARBA" id="ARBA00049289"/>
    </source>
</evidence>
<feature type="transmembrane region" description="Helical" evidence="24">
    <location>
        <begin position="416"/>
        <end position="436"/>
    </location>
</feature>
<feature type="transmembrane region" description="Helical" evidence="24">
    <location>
        <begin position="163"/>
        <end position="188"/>
    </location>
</feature>
<dbReference type="SUPFAM" id="SSF81653">
    <property type="entry name" value="Calcium ATPase, transduction domain A"/>
    <property type="match status" value="1"/>
</dbReference>
<comment type="similarity">
    <text evidence="2 24">Belongs to the cation transport ATPase (P-type) (TC 3.A.3) family. Type IB subfamily.</text>
</comment>
<evidence type="ECO:0000256" key="24">
    <source>
        <dbReference type="RuleBase" id="RU362081"/>
    </source>
</evidence>
<keyword evidence="11 24" id="KW-0547">Nucleotide-binding</keyword>
<feature type="domain" description="HMA" evidence="25">
    <location>
        <begin position="73"/>
        <end position="139"/>
    </location>
</feature>
<dbReference type="Pfam" id="PF00702">
    <property type="entry name" value="Hydrolase"/>
    <property type="match status" value="1"/>
</dbReference>
<dbReference type="PROSITE" id="PS01047">
    <property type="entry name" value="HMA_1"/>
    <property type="match status" value="2"/>
</dbReference>
<dbReference type="Pfam" id="PF00122">
    <property type="entry name" value="E1-E2_ATPase"/>
    <property type="match status" value="1"/>
</dbReference>
<sequence>MNEKKEANLQISGMTCVACANRIEKGLKKVEGVHEANVNFALEKTKIMYDPTKTNPQQFKEKVESLGYGIVSDKAEFTVSGMTCAACANRVEKRLNKLDGVNKATVNFALESATVDFNPDEVNVNEMKSAITKLGYKLEVKPDNQDASTDHRLQEIERQKKKFIISFILSFPLLWAMVSHFSFTSFIYLPDMLMSPWVQLALATPVQFIIGGQFYVGAYKALRNKSANMDVLVALGTSAAYFYSVYLSIQSIGSSKHMTDLYFETSAVLITLIILGKLFEAKAKGRSSEAIKKLMGLQAKTATVVRDGTEIKILIEEVVAGDIVYVKPGEKIPVDGEIVEGKSAIDESMLTGESIPVDKSIGDVVIGSTINKNGFLKVKATKVGRDTALAQIIKVVEEAQGSKAPIQRVADQISGIFVPVVVVIAIITFAVWMIFVTPGDFGGALEKMIAVLVIACPCALGLATPTSIMAGSGRSAEYGILFKGGEHLEATHRLDTVILDKTGTVTNGKPVLTDVIVADGFNENELLRLVGAAERNSEHPLAEAIVEGIKEKKIDIPSSETFEAIPGFGIESVVEGKHLLIGTRRLMKKFNIDIEEVSKSMEAQEREGKTAMLIAIDKEYAGIVAVADTVKDTSKAAIARLKKMGLDVVMITGDNTQTAQAIAKQVGIDHVIAEVLPEGKAEEVKKLQANGKKVAMVGDGINDAPALATANIGMAIGTGTDVAMEAADITLIRGDLNSIADAIFMSKMTIRNIKQNLFWALAYNALGIPIAALGFLAPWVAGAAMAFSSVSVVLNALRLQRVKLKS</sequence>
<dbReference type="InterPro" id="IPR023298">
    <property type="entry name" value="ATPase_P-typ_TM_dom_sf"/>
</dbReference>
<dbReference type="PANTHER" id="PTHR43520:SF8">
    <property type="entry name" value="P-TYPE CU(+) TRANSPORTER"/>
    <property type="match status" value="1"/>
</dbReference>
<dbReference type="NCBIfam" id="TIGR01525">
    <property type="entry name" value="ATPase-IB_hvy"/>
    <property type="match status" value="1"/>
</dbReference>
<dbReference type="InterPro" id="IPR036412">
    <property type="entry name" value="HAD-like_sf"/>
</dbReference>
<organism evidence="26 27">
    <name type="scientific">Bacillus cereus ISP2954</name>
    <dbReference type="NCBI Taxonomy" id="1053215"/>
    <lineage>
        <taxon>Bacteria</taxon>
        <taxon>Bacillati</taxon>
        <taxon>Bacillota</taxon>
        <taxon>Bacilli</taxon>
        <taxon>Bacillales</taxon>
        <taxon>Bacillaceae</taxon>
        <taxon>Bacillus</taxon>
        <taxon>Bacillus cereus group</taxon>
    </lineage>
</organism>
<evidence type="ECO:0000256" key="5">
    <source>
        <dbReference type="ARBA" id="ARBA00022448"/>
    </source>
</evidence>
<proteinExistence type="inferred from homology"/>
<comment type="subcellular location">
    <subcellularLocation>
        <location evidence="1">Cell membrane</location>
        <topology evidence="1">Multi-pass membrane protein</topology>
    </subcellularLocation>
</comment>
<dbReference type="PROSITE" id="PS50846">
    <property type="entry name" value="HMA_2"/>
    <property type="match status" value="2"/>
</dbReference>
<keyword evidence="13 24" id="KW-0067">ATP-binding</keyword>
<dbReference type="PRINTS" id="PR00119">
    <property type="entry name" value="CATATPASE"/>
</dbReference>
<dbReference type="FunFam" id="3.40.50.1000:FF:000144">
    <property type="entry name" value="copper-transporting ATPase 1 isoform X2"/>
    <property type="match status" value="1"/>
</dbReference>
<dbReference type="NCBIfam" id="TIGR01511">
    <property type="entry name" value="ATPase-IB1_Cu"/>
    <property type="match status" value="1"/>
</dbReference>
<dbReference type="InterPro" id="IPR006122">
    <property type="entry name" value="HMA_Cu_ion-bd"/>
</dbReference>
<reference evidence="26 27" key="1">
    <citation type="submission" date="2012-12" db="EMBL/GenBank/DDBJ databases">
        <title>The Genome Sequence of Bacillus cereus ISP2954.</title>
        <authorList>
            <consortium name="The Broad Institute Genome Sequencing Platform"/>
            <consortium name="The Broad Institute Genome Sequencing Center for Infectious Disease"/>
            <person name="Feldgarden M."/>
            <person name="Van der Auwera G.A."/>
            <person name="Mahillon J."/>
            <person name="Duprez V."/>
            <person name="Timmery S."/>
            <person name="Mattelet C."/>
            <person name="Dierick K."/>
            <person name="Sun M."/>
            <person name="Yu Z."/>
            <person name="Zhu L."/>
            <person name="Hu X."/>
            <person name="Shank E.B."/>
            <person name="Swiecicka I."/>
            <person name="Hansen B.M."/>
            <person name="Andrup L."/>
            <person name="Walker B."/>
            <person name="Young S.K."/>
            <person name="Zeng Q."/>
            <person name="Gargeya S."/>
            <person name="Fitzgerald M."/>
            <person name="Haas B."/>
            <person name="Abouelleil A."/>
            <person name="Alvarado L."/>
            <person name="Arachchi H.M."/>
            <person name="Berlin A.M."/>
            <person name="Chapman S.B."/>
            <person name="Dewar J."/>
            <person name="Goldberg J."/>
            <person name="Griggs A."/>
            <person name="Gujja S."/>
            <person name="Hansen M."/>
            <person name="Howarth C."/>
            <person name="Imamovic A."/>
            <person name="Larimer J."/>
            <person name="McCowan C."/>
            <person name="Murphy C."/>
            <person name="Neiman D."/>
            <person name="Pearson M."/>
            <person name="Priest M."/>
            <person name="Roberts A."/>
            <person name="Saif S."/>
            <person name="Shea T."/>
            <person name="Sisk P."/>
            <person name="Sykes S."/>
            <person name="Wortman J."/>
            <person name="Nusbaum C."/>
            <person name="Birren B."/>
        </authorList>
    </citation>
    <scope>NUCLEOTIDE SEQUENCE [LARGE SCALE GENOMIC DNA]</scope>
    <source>
        <strain evidence="26 27">ISP2954</strain>
    </source>
</reference>
<dbReference type="EMBL" id="AHEJ01000100">
    <property type="protein sequence ID" value="EOP59378.1"/>
    <property type="molecule type" value="Genomic_DNA"/>
</dbReference>
<keyword evidence="9 24" id="KW-0479">Metal-binding</keyword>
<dbReference type="CDD" id="cd02094">
    <property type="entry name" value="P-type_ATPase_Cu-like"/>
    <property type="match status" value="1"/>
</dbReference>
<evidence type="ECO:0000256" key="15">
    <source>
        <dbReference type="ARBA" id="ARBA00022967"/>
    </source>
</evidence>
<dbReference type="InterPro" id="IPR018303">
    <property type="entry name" value="ATPase_P-typ_P_site"/>
</dbReference>
<dbReference type="FunFam" id="3.30.70.100:FF:000005">
    <property type="entry name" value="Copper-exporting P-type ATPase A"/>
    <property type="match status" value="2"/>
</dbReference>
<dbReference type="FunFam" id="2.70.150.10:FF:000002">
    <property type="entry name" value="Copper-transporting ATPase 1, putative"/>
    <property type="match status" value="1"/>
</dbReference>
<dbReference type="InterPro" id="IPR017969">
    <property type="entry name" value="Heavy-metal-associated_CS"/>
</dbReference>
<dbReference type="Proteomes" id="UP000013989">
    <property type="component" value="Unassembled WGS sequence"/>
</dbReference>
<dbReference type="InterPro" id="IPR044492">
    <property type="entry name" value="P_typ_ATPase_HD_dom"/>
</dbReference>
<dbReference type="CDD" id="cd00371">
    <property type="entry name" value="HMA"/>
    <property type="match status" value="2"/>
</dbReference>
<dbReference type="PRINTS" id="PR00943">
    <property type="entry name" value="CUATPASE"/>
</dbReference>
<keyword evidence="15" id="KW-1278">Translocase</keyword>
<feature type="transmembrane region" description="Helical" evidence="24">
    <location>
        <begin position="448"/>
        <end position="470"/>
    </location>
</feature>
<dbReference type="GO" id="GO:0005507">
    <property type="term" value="F:copper ion binding"/>
    <property type="evidence" value="ECO:0007669"/>
    <property type="project" value="InterPro"/>
</dbReference>
<evidence type="ECO:0000256" key="8">
    <source>
        <dbReference type="ARBA" id="ARBA00022692"/>
    </source>
</evidence>
<dbReference type="GO" id="GO:0055070">
    <property type="term" value="P:copper ion homeostasis"/>
    <property type="evidence" value="ECO:0007669"/>
    <property type="project" value="TreeGrafter"/>
</dbReference>
<protein>
    <recommendedName>
        <fullName evidence="4">Copper-exporting P-type ATPase</fullName>
        <ecNumber evidence="3">7.2.2.8</ecNumber>
    </recommendedName>
    <alternativeName>
        <fullName evidence="20">Copper-exporting P-type ATPase A</fullName>
    </alternativeName>
    <alternativeName>
        <fullName evidence="21">Cu(+)-exporting ATPase</fullName>
    </alternativeName>
</protein>
<dbReference type="InterPro" id="IPR023299">
    <property type="entry name" value="ATPase_P-typ_cyto_dom_N"/>
</dbReference>
<evidence type="ECO:0000256" key="4">
    <source>
        <dbReference type="ARBA" id="ARBA00015102"/>
    </source>
</evidence>
<dbReference type="Gene3D" id="3.40.1110.10">
    <property type="entry name" value="Calcium-transporting ATPase, cytoplasmic domain N"/>
    <property type="match status" value="1"/>
</dbReference>
<dbReference type="InterPro" id="IPR001757">
    <property type="entry name" value="P_typ_ATPase"/>
</dbReference>
<evidence type="ECO:0000313" key="26">
    <source>
        <dbReference type="EMBL" id="EOP59378.1"/>
    </source>
</evidence>
<dbReference type="AlphaFoldDB" id="A0A9W5QDP1"/>
<evidence type="ECO:0000256" key="23">
    <source>
        <dbReference type="ARBA" id="ARBA00055366"/>
    </source>
</evidence>
<dbReference type="FunFam" id="3.40.1110.10:FF:000056">
    <property type="entry name" value="Copper-exporting P-type ATPase"/>
    <property type="match status" value="1"/>
</dbReference>
<evidence type="ECO:0000313" key="27">
    <source>
        <dbReference type="Proteomes" id="UP000013989"/>
    </source>
</evidence>
<gene>
    <name evidence="26" type="ORF">IGU_03336</name>
</gene>